<proteinExistence type="predicted"/>
<protein>
    <recommendedName>
        <fullName evidence="2">Addiction module component, TIGR02574 family</fullName>
    </recommendedName>
</protein>
<evidence type="ECO:0008006" key="2">
    <source>
        <dbReference type="Google" id="ProtNLM"/>
    </source>
</evidence>
<organism evidence="1">
    <name type="scientific">uncultured Desulfobacterium sp</name>
    <dbReference type="NCBI Taxonomy" id="201089"/>
    <lineage>
        <taxon>Bacteria</taxon>
        <taxon>Pseudomonadati</taxon>
        <taxon>Thermodesulfobacteriota</taxon>
        <taxon>Desulfobacteria</taxon>
        <taxon>Desulfobacterales</taxon>
        <taxon>Desulfobacteriaceae</taxon>
        <taxon>Desulfobacterium</taxon>
        <taxon>environmental samples</taxon>
    </lineage>
</organism>
<dbReference type="EMBL" id="FR695877">
    <property type="protein sequence ID" value="CBX31076.1"/>
    <property type="molecule type" value="Genomic_DNA"/>
</dbReference>
<dbReference type="InterPro" id="IPR013406">
    <property type="entry name" value="CHP02574_addiction_mod"/>
</dbReference>
<sequence length="74" mass="8555">MSIKTADIFELSVAERIQMVEDIWDSIAAVPETVLLSEDQKLELDRRLEAYHLNPDAGTPWIEVRERIRNWSGS</sequence>
<reference evidence="1" key="1">
    <citation type="journal article" date="2011" name="Environ. Microbiol.">
        <title>Genomic insights into the metabolic potential of the polycyclic aromatic hydrocarbon degrading sulfate-reducing Deltaproteobacterium N47.</title>
        <authorList>
            <person name="Bergmann F."/>
            <person name="Selesi D."/>
            <person name="Weinmaier T."/>
            <person name="Tischler P."/>
            <person name="Rattei T."/>
            <person name="Meckenstock R.U."/>
        </authorList>
    </citation>
    <scope>NUCLEOTIDE SEQUENCE</scope>
</reference>
<name>E1YLU3_9BACT</name>
<dbReference type="Pfam" id="PF09720">
    <property type="entry name" value="Unstab_antitox"/>
    <property type="match status" value="1"/>
</dbReference>
<evidence type="ECO:0000313" key="1">
    <source>
        <dbReference type="EMBL" id="CBX31076.1"/>
    </source>
</evidence>
<dbReference type="AlphaFoldDB" id="E1YLU3"/>
<dbReference type="NCBIfam" id="TIGR02574">
    <property type="entry name" value="stabl_TIGR02574"/>
    <property type="match status" value="1"/>
</dbReference>
<accession>E1YLU3</accession>
<gene>
    <name evidence="1" type="ORF">N47_E45880</name>
</gene>